<dbReference type="Gene3D" id="3.40.50.300">
    <property type="entry name" value="P-loop containing nucleotide triphosphate hydrolases"/>
    <property type="match status" value="1"/>
</dbReference>
<sequence>MATVTTNVLTEPLPLVLPSTEKTVLKSQKHLVSPTVYNPLPTEVPPPITPLAGNIGERLVICVIGLPYRGKTFTATRLQRYLNFFHGADCRLFDVCTYMQHSGASEYENQEKNALKLKSDLGDFLQVDETYSQNMKSADDQESLKKNVDSGRNAIIFSSNSYQGFSEKWSGTGKERRRWIYDQLEDMGQSSKSKFRAKLIFVEIICTDTLVVDQNLSLKMFASGSTGNISDVLEKAEIEKRLLQYSRKYVTLQADGSEDDLCYIKLINYGEKVVTNKMRGYLPMRVVQFLSNLHTKKHTIYITRHGQSEYNLVGKLGGNPPLTEAGKEYARRLAKFAEENVCKDDAGNVRRARLWTSSLQRTILTAEHIPHPIVCDGWQQMATRVYRNLDEIFAGECEGLTYAEIEKLHGSEASLRKMDKIGYRYPRGESYFDLIARLDPLVHELESYEEPVMVISHQAVMRILYSYLVGIDRERAPKLEIPLHTVVKITYDAYNECGFTEERFYLGPEVNKALDAQKNL</sequence>
<protein>
    <recommendedName>
        <fullName evidence="5">6-phosphofructo-2-kinase domain-containing protein</fullName>
    </recommendedName>
</protein>
<dbReference type="PRINTS" id="PR00991">
    <property type="entry name" value="6PFRUCTKNASE"/>
</dbReference>
<feature type="domain" description="6-phosphofructo-2-kinase" evidence="5">
    <location>
        <begin position="57"/>
        <end position="296"/>
    </location>
</feature>
<keyword evidence="1" id="KW-0547">Nucleotide-binding</keyword>
<evidence type="ECO:0000256" key="2">
    <source>
        <dbReference type="ARBA" id="ARBA00022840"/>
    </source>
</evidence>
<dbReference type="PROSITE" id="PS00175">
    <property type="entry name" value="PG_MUTASE"/>
    <property type="match status" value="1"/>
</dbReference>
<dbReference type="GO" id="GO:0003873">
    <property type="term" value="F:6-phosphofructo-2-kinase activity"/>
    <property type="evidence" value="ECO:0007669"/>
    <property type="project" value="InterPro"/>
</dbReference>
<evidence type="ECO:0000259" key="5">
    <source>
        <dbReference type="Pfam" id="PF01591"/>
    </source>
</evidence>
<dbReference type="InterPro" id="IPR013078">
    <property type="entry name" value="His_Pase_superF_clade-1"/>
</dbReference>
<comment type="caution">
    <text evidence="6">The sequence shown here is derived from an EMBL/GenBank/DDBJ whole genome shotgun (WGS) entry which is preliminary data.</text>
</comment>
<dbReference type="GO" id="GO:0004331">
    <property type="term" value="F:fructose-2,6-bisphosphate 2-phosphatase activity"/>
    <property type="evidence" value="ECO:0007669"/>
    <property type="project" value="TreeGrafter"/>
</dbReference>
<dbReference type="PIRSF" id="PIRSF000709">
    <property type="entry name" value="6PFK_2-Ptase"/>
    <property type="match status" value="1"/>
</dbReference>
<name>A0AAE0G6V1_9CHLO</name>
<dbReference type="GO" id="GO:0005829">
    <property type="term" value="C:cytosol"/>
    <property type="evidence" value="ECO:0007669"/>
    <property type="project" value="TreeGrafter"/>
</dbReference>
<dbReference type="SMART" id="SM00855">
    <property type="entry name" value="PGAM"/>
    <property type="match status" value="1"/>
</dbReference>
<dbReference type="GO" id="GO:0006000">
    <property type="term" value="P:fructose metabolic process"/>
    <property type="evidence" value="ECO:0007669"/>
    <property type="project" value="InterPro"/>
</dbReference>
<dbReference type="Pfam" id="PF01591">
    <property type="entry name" value="6PF2K"/>
    <property type="match status" value="1"/>
</dbReference>
<dbReference type="SUPFAM" id="SSF53254">
    <property type="entry name" value="Phosphoglycerate mutase-like"/>
    <property type="match status" value="1"/>
</dbReference>
<feature type="binding site" evidence="4">
    <location>
        <position position="361"/>
    </location>
    <ligand>
        <name>substrate</name>
    </ligand>
</feature>
<gene>
    <name evidence="6" type="ORF">CYMTET_19064</name>
</gene>
<evidence type="ECO:0000256" key="1">
    <source>
        <dbReference type="ARBA" id="ARBA00022741"/>
    </source>
</evidence>
<keyword evidence="7" id="KW-1185">Reference proteome</keyword>
<feature type="active site" description="Proton donor/acceptor" evidence="3">
    <location>
        <position position="391"/>
    </location>
</feature>
<dbReference type="EMBL" id="LGRX02008858">
    <property type="protein sequence ID" value="KAK3272654.1"/>
    <property type="molecule type" value="Genomic_DNA"/>
</dbReference>
<dbReference type="InterPro" id="IPR003094">
    <property type="entry name" value="6Pfruct_kin"/>
</dbReference>
<dbReference type="Proteomes" id="UP001190700">
    <property type="component" value="Unassembled WGS sequence"/>
</dbReference>
<feature type="binding site" evidence="4">
    <location>
        <begin position="304"/>
        <end position="311"/>
    </location>
    <ligand>
        <name>substrate</name>
    </ligand>
</feature>
<evidence type="ECO:0000313" key="6">
    <source>
        <dbReference type="EMBL" id="KAK3272654.1"/>
    </source>
</evidence>
<evidence type="ECO:0000313" key="7">
    <source>
        <dbReference type="Proteomes" id="UP001190700"/>
    </source>
</evidence>
<evidence type="ECO:0000256" key="3">
    <source>
        <dbReference type="PIRSR" id="PIRSR613078-1"/>
    </source>
</evidence>
<dbReference type="InterPro" id="IPR013079">
    <property type="entry name" value="6Phosfructo_kin"/>
</dbReference>
<organism evidence="6 7">
    <name type="scientific">Cymbomonas tetramitiformis</name>
    <dbReference type="NCBI Taxonomy" id="36881"/>
    <lineage>
        <taxon>Eukaryota</taxon>
        <taxon>Viridiplantae</taxon>
        <taxon>Chlorophyta</taxon>
        <taxon>Pyramimonadophyceae</taxon>
        <taxon>Pyramimonadales</taxon>
        <taxon>Pyramimonadaceae</taxon>
        <taxon>Cymbomonas</taxon>
    </lineage>
</organism>
<dbReference type="InterPro" id="IPR029033">
    <property type="entry name" value="His_PPase_superfam"/>
</dbReference>
<dbReference type="GO" id="GO:0005524">
    <property type="term" value="F:ATP binding"/>
    <property type="evidence" value="ECO:0007669"/>
    <property type="project" value="UniProtKB-KW"/>
</dbReference>
<dbReference type="Pfam" id="PF00300">
    <property type="entry name" value="His_Phos_1"/>
    <property type="match status" value="1"/>
</dbReference>
<dbReference type="AlphaFoldDB" id="A0AAE0G6V1"/>
<evidence type="ECO:0000256" key="4">
    <source>
        <dbReference type="PIRSR" id="PIRSR613078-2"/>
    </source>
</evidence>
<feature type="active site" description="Tele-phosphohistidine intermediate" evidence="3">
    <location>
        <position position="305"/>
    </location>
</feature>
<dbReference type="InterPro" id="IPR001345">
    <property type="entry name" value="PG/BPGM_mutase_AS"/>
</dbReference>
<dbReference type="PANTHER" id="PTHR10606:SF44">
    <property type="entry name" value="6-PHOSPHOFRUCTO 2-KINASE_FRUCTOSE 2,6-BISPHOSPHATASE LONG FORM"/>
    <property type="match status" value="1"/>
</dbReference>
<dbReference type="GO" id="GO:0006003">
    <property type="term" value="P:fructose 2,6-bisphosphate metabolic process"/>
    <property type="evidence" value="ECO:0007669"/>
    <property type="project" value="InterPro"/>
</dbReference>
<accession>A0AAE0G6V1</accession>
<dbReference type="CDD" id="cd07067">
    <property type="entry name" value="HP_PGM_like"/>
    <property type="match status" value="1"/>
</dbReference>
<proteinExistence type="predicted"/>
<keyword evidence="2" id="KW-0067">ATP-binding</keyword>
<dbReference type="Gene3D" id="3.40.50.1240">
    <property type="entry name" value="Phosphoglycerate mutase-like"/>
    <property type="match status" value="1"/>
</dbReference>
<reference evidence="6 7" key="1">
    <citation type="journal article" date="2015" name="Genome Biol. Evol.">
        <title>Comparative Genomics of a Bacterivorous Green Alga Reveals Evolutionary Causalities and Consequences of Phago-Mixotrophic Mode of Nutrition.</title>
        <authorList>
            <person name="Burns J.A."/>
            <person name="Paasch A."/>
            <person name="Narechania A."/>
            <person name="Kim E."/>
        </authorList>
    </citation>
    <scope>NUCLEOTIDE SEQUENCE [LARGE SCALE GENOMIC DNA]</scope>
    <source>
        <strain evidence="6 7">PLY_AMNH</strain>
    </source>
</reference>
<dbReference type="InterPro" id="IPR027417">
    <property type="entry name" value="P-loop_NTPase"/>
</dbReference>
<dbReference type="SUPFAM" id="SSF52540">
    <property type="entry name" value="P-loop containing nucleoside triphosphate hydrolases"/>
    <property type="match status" value="1"/>
</dbReference>
<dbReference type="PANTHER" id="PTHR10606">
    <property type="entry name" value="6-PHOSPHOFRUCTO-2-KINASE/FRUCTOSE-2,6-BISPHOSPHATASE"/>
    <property type="match status" value="1"/>
</dbReference>